<feature type="domain" description="MAM" evidence="1">
    <location>
        <begin position="12"/>
        <end position="127"/>
    </location>
</feature>
<dbReference type="OrthoDB" id="5379943at2759"/>
<dbReference type="PANTHER" id="PTHR23282:SF101">
    <property type="entry name" value="MAM DOMAIN-CONTAINING PROTEIN"/>
    <property type="match status" value="1"/>
</dbReference>
<dbReference type="GO" id="GO:0016020">
    <property type="term" value="C:membrane"/>
    <property type="evidence" value="ECO:0007669"/>
    <property type="project" value="InterPro"/>
</dbReference>
<evidence type="ECO:0000313" key="3">
    <source>
        <dbReference type="Proteomes" id="UP000649617"/>
    </source>
</evidence>
<evidence type="ECO:0000313" key="2">
    <source>
        <dbReference type="EMBL" id="CAE7247270.1"/>
    </source>
</evidence>
<protein>
    <submittedName>
        <fullName evidence="2">ZAN protein</fullName>
    </submittedName>
</protein>
<comment type="caution">
    <text evidence="2">The sequence shown here is derived from an EMBL/GenBank/DDBJ whole genome shotgun (WGS) entry which is preliminary data.</text>
</comment>
<dbReference type="Pfam" id="PF00629">
    <property type="entry name" value="MAM"/>
    <property type="match status" value="1"/>
</dbReference>
<dbReference type="SUPFAM" id="SSF49899">
    <property type="entry name" value="Concanavalin A-like lectins/glucanases"/>
    <property type="match status" value="1"/>
</dbReference>
<dbReference type="AlphaFoldDB" id="A0A812LLF0"/>
<name>A0A812LLF0_SYMPI</name>
<keyword evidence="3" id="KW-1185">Reference proteome</keyword>
<proteinExistence type="predicted"/>
<evidence type="ECO:0000259" key="1">
    <source>
        <dbReference type="PROSITE" id="PS50060"/>
    </source>
</evidence>
<dbReference type="InterPro" id="IPR000998">
    <property type="entry name" value="MAM_dom"/>
</dbReference>
<dbReference type="PROSITE" id="PS50060">
    <property type="entry name" value="MAM_2"/>
    <property type="match status" value="1"/>
</dbReference>
<dbReference type="SMART" id="SM00137">
    <property type="entry name" value="MAM"/>
    <property type="match status" value="1"/>
</dbReference>
<dbReference type="EMBL" id="CAJNIZ010006113">
    <property type="protein sequence ID" value="CAE7247270.1"/>
    <property type="molecule type" value="Genomic_DNA"/>
</dbReference>
<dbReference type="PANTHER" id="PTHR23282">
    <property type="entry name" value="APICAL ENDOSOMAL GLYCOPROTEIN PRECURSOR"/>
    <property type="match status" value="1"/>
</dbReference>
<dbReference type="Proteomes" id="UP000649617">
    <property type="component" value="Unassembled WGS sequence"/>
</dbReference>
<dbReference type="Gene3D" id="2.60.120.200">
    <property type="match status" value="1"/>
</dbReference>
<accession>A0A812LLF0</accession>
<dbReference type="InterPro" id="IPR013320">
    <property type="entry name" value="ConA-like_dom_sf"/>
</dbReference>
<gene>
    <name evidence="2" type="primary">ZAN</name>
    <name evidence="2" type="ORF">SPIL2461_LOCUS4580</name>
</gene>
<sequence>MSFRRLRKAQALTCAFENEFCKWINDAGEVAWTLLKGGAYEGERYVYTEASGSNKNKQFILESERFVMDSAIKLSFYYHMKGTKMGDLKVLGLGSADAWNELFSVSGSQGDSWLHAEIPIPGWRLRV</sequence>
<organism evidence="2 3">
    <name type="scientific">Symbiodinium pilosum</name>
    <name type="common">Dinoflagellate</name>
    <dbReference type="NCBI Taxonomy" id="2952"/>
    <lineage>
        <taxon>Eukaryota</taxon>
        <taxon>Sar</taxon>
        <taxon>Alveolata</taxon>
        <taxon>Dinophyceae</taxon>
        <taxon>Suessiales</taxon>
        <taxon>Symbiodiniaceae</taxon>
        <taxon>Symbiodinium</taxon>
    </lineage>
</organism>
<dbReference type="InterPro" id="IPR051560">
    <property type="entry name" value="MAM_domain-containing"/>
</dbReference>
<reference evidence="2" key="1">
    <citation type="submission" date="2021-02" db="EMBL/GenBank/DDBJ databases">
        <authorList>
            <person name="Dougan E. K."/>
            <person name="Rhodes N."/>
            <person name="Thang M."/>
            <person name="Chan C."/>
        </authorList>
    </citation>
    <scope>NUCLEOTIDE SEQUENCE</scope>
</reference>